<protein>
    <submittedName>
        <fullName evidence="3">YopN family type III secretion system gatekeeper subunit</fullName>
    </submittedName>
</protein>
<dbReference type="NCBIfam" id="TIGR02568">
    <property type="entry name" value="LcrE"/>
    <property type="match status" value="1"/>
</dbReference>
<keyword evidence="4" id="KW-1185">Reference proteome</keyword>
<dbReference type="GO" id="GO:0050709">
    <property type="term" value="P:negative regulation of protein secretion"/>
    <property type="evidence" value="ECO:0007669"/>
    <property type="project" value="InterPro"/>
</dbReference>
<evidence type="ECO:0000313" key="3">
    <source>
        <dbReference type="EMBL" id="TPV42127.1"/>
    </source>
</evidence>
<dbReference type="EMBL" id="VHJA01000054">
    <property type="protein sequence ID" value="TPV42127.1"/>
    <property type="molecule type" value="Genomic_DNA"/>
</dbReference>
<dbReference type="OrthoDB" id="5863785at2"/>
<proteinExistence type="predicted"/>
<evidence type="ECO:0000256" key="1">
    <source>
        <dbReference type="SAM" id="MobiDB-lite"/>
    </source>
</evidence>
<evidence type="ECO:0000259" key="2">
    <source>
        <dbReference type="Pfam" id="PF07201"/>
    </source>
</evidence>
<feature type="domain" description="Hypersensitivity response secretion-like HrpJ" evidence="2">
    <location>
        <begin position="52"/>
        <end position="218"/>
    </location>
</feature>
<dbReference type="InterPro" id="IPR010812">
    <property type="entry name" value="HrpJ-like"/>
</dbReference>
<dbReference type="RefSeq" id="WP_128084747.1">
    <property type="nucleotide sequence ID" value="NZ_CP071405.1"/>
</dbReference>
<name>A0A506Q8C4_9GAMM</name>
<feature type="region of interest" description="Disordered" evidence="1">
    <location>
        <begin position="56"/>
        <end position="80"/>
    </location>
</feature>
<organism evidence="3 4">
    <name type="scientific">Pantoea deleyi</name>
    <dbReference type="NCBI Taxonomy" id="470932"/>
    <lineage>
        <taxon>Bacteria</taxon>
        <taxon>Pseudomonadati</taxon>
        <taxon>Pseudomonadota</taxon>
        <taxon>Gammaproteobacteria</taxon>
        <taxon>Enterobacterales</taxon>
        <taxon>Erwiniaceae</taxon>
        <taxon>Pantoea</taxon>
    </lineage>
</organism>
<dbReference type="GO" id="GO:0030254">
    <property type="term" value="P:protein secretion by the type III secretion system"/>
    <property type="evidence" value="ECO:0007669"/>
    <property type="project" value="InterPro"/>
</dbReference>
<accession>A0A506Q8C4</accession>
<dbReference type="Pfam" id="PF07201">
    <property type="entry name" value="HrpJ"/>
    <property type="match status" value="1"/>
</dbReference>
<dbReference type="GO" id="GO:0009986">
    <property type="term" value="C:cell surface"/>
    <property type="evidence" value="ECO:0007669"/>
    <property type="project" value="InterPro"/>
</dbReference>
<gene>
    <name evidence="3" type="ORF">FJW01_10170</name>
</gene>
<comment type="caution">
    <text evidence="3">The sequence shown here is derived from an EMBL/GenBank/DDBJ whole genome shotgun (WGS) entry which is preliminary data.</text>
</comment>
<reference evidence="3 4" key="1">
    <citation type="submission" date="2019-06" db="EMBL/GenBank/DDBJ databases">
        <title>Taxogenomics and systematics of the genus Pantoea.</title>
        <authorList>
            <person name="Tambong J.T."/>
        </authorList>
    </citation>
    <scope>NUCLEOTIDE SEQUENCE [LARGE SCALE GENOMIC DNA]</scope>
    <source>
        <strain evidence="3 4">LMG 24200</strain>
    </source>
</reference>
<dbReference type="AlphaFoldDB" id="A0A506Q8C4"/>
<sequence>MLKIQHAIPALAHSLKALHKNTPPAAAKNAVPDNIRARETSLNDAMEEIGAAFSEKMERKQKAQQRRNALRGQPRGKSGISKVGELNALFTLLDGGDEHPALEQMAWLRDALRQDPPPESDTLLEKTGGDPTRTALLLRMVGEEAQERGDRVLASRAGTQLDKLQQTHGQTIRAGNNTASAIAGYTRDPERKQSLRNLYYDGIVHQQSATRMLDMLLELIGSRNLIPTLRTLQRALADDLAALAPSISVITLGRIHRGLRDAAGINQTLSDSTAFLQRMRSRVPGVAMNGLTLARRMLNISHNGAYQSDFSGLADEILGQNRQHLPLFLSALFPLLHGVPASLWPAQENRDSALKLLRGMITDVTKAEQRQQRRNRNAAS</sequence>
<dbReference type="SUPFAM" id="SSF140591">
    <property type="entry name" value="Type III secretion system domain"/>
    <property type="match status" value="1"/>
</dbReference>
<dbReference type="Proteomes" id="UP000317747">
    <property type="component" value="Unassembled WGS sequence"/>
</dbReference>
<evidence type="ECO:0000313" key="4">
    <source>
        <dbReference type="Proteomes" id="UP000317747"/>
    </source>
</evidence>
<dbReference type="Gene3D" id="1.10.150.630">
    <property type="match status" value="1"/>
</dbReference>
<dbReference type="GO" id="GO:0019867">
    <property type="term" value="C:outer membrane"/>
    <property type="evidence" value="ECO:0007669"/>
    <property type="project" value="InterPro"/>
</dbReference>
<dbReference type="InterPro" id="IPR013401">
    <property type="entry name" value="T3SS_LcrE"/>
</dbReference>